<dbReference type="CDD" id="cd01300">
    <property type="entry name" value="YtcJ_like"/>
    <property type="match status" value="1"/>
</dbReference>
<dbReference type="Gene3D" id="3.20.20.140">
    <property type="entry name" value="Metal-dependent hydrolases"/>
    <property type="match status" value="1"/>
</dbReference>
<dbReference type="Gene3D" id="3.10.310.70">
    <property type="match status" value="1"/>
</dbReference>
<dbReference type="InterPro" id="IPR032466">
    <property type="entry name" value="Metal_Hydrolase"/>
</dbReference>
<feature type="domain" description="Amidohydrolase 3" evidence="1">
    <location>
        <begin position="47"/>
        <end position="538"/>
    </location>
</feature>
<keyword evidence="2" id="KW-0378">Hydrolase</keyword>
<dbReference type="RefSeq" id="WP_039208015.1">
    <property type="nucleotide sequence ID" value="NZ_JBCLTJ010000013.1"/>
</dbReference>
<proteinExistence type="predicted"/>
<dbReference type="GO" id="GO:0016810">
    <property type="term" value="F:hydrolase activity, acting on carbon-nitrogen (but not peptide) bonds"/>
    <property type="evidence" value="ECO:0007669"/>
    <property type="project" value="InterPro"/>
</dbReference>
<dbReference type="InterPro" id="IPR013108">
    <property type="entry name" value="Amidohydro_3"/>
</dbReference>
<evidence type="ECO:0000313" key="3">
    <source>
        <dbReference type="Proteomes" id="UP000031488"/>
    </source>
</evidence>
<dbReference type="Pfam" id="PF07969">
    <property type="entry name" value="Amidohydro_3"/>
    <property type="match status" value="1"/>
</dbReference>
<dbReference type="Proteomes" id="UP000031488">
    <property type="component" value="Unassembled WGS sequence"/>
</dbReference>
<dbReference type="InterPro" id="IPR011059">
    <property type="entry name" value="Metal-dep_hydrolase_composite"/>
</dbReference>
<dbReference type="SUPFAM" id="SSF51556">
    <property type="entry name" value="Metallo-dependent hydrolases"/>
    <property type="match status" value="1"/>
</dbReference>
<reference evidence="2 3" key="1">
    <citation type="submission" date="2014-11" db="EMBL/GenBank/DDBJ databases">
        <title>Draft Genome Sequence of Brevibacterium linens AE038-8.</title>
        <authorList>
            <person name="Maizel D."/>
            <person name="Utturkar S.M."/>
            <person name="Brown S.D."/>
            <person name="Ferrero M."/>
            <person name="Rosen B.P."/>
        </authorList>
    </citation>
    <scope>NUCLEOTIDE SEQUENCE [LARGE SCALE GENOMIC DNA]</scope>
    <source>
        <strain evidence="2 3">AE038-8</strain>
    </source>
</reference>
<dbReference type="STRING" id="1703.BLSMQ_0760"/>
<name>A0A0B9A3N6_BRELN</name>
<comment type="caution">
    <text evidence="2">The sequence shown here is derived from an EMBL/GenBank/DDBJ whole genome shotgun (WGS) entry which is preliminary data.</text>
</comment>
<gene>
    <name evidence="2" type="ORF">AE0388_1214</name>
</gene>
<dbReference type="SUPFAM" id="SSF51338">
    <property type="entry name" value="Composite domain of metallo-dependent hydrolases"/>
    <property type="match status" value="1"/>
</dbReference>
<evidence type="ECO:0000259" key="1">
    <source>
        <dbReference type="Pfam" id="PF07969"/>
    </source>
</evidence>
<dbReference type="PATRIC" id="fig|1703.6.peg.1101"/>
<sequence>MRIDAIFTDLDAHTLDPTRPRAQKIGVWGNRIIGFDEELDGIEADRVESLGGATVLPGFNDVHCHTTWFGLTLASVDVTALPGGLPDVYAALEKAAATTPSGEWIEATGYAHRDYDGQYPDLARLDEITGDRPLFMRQTSGHAAIANTEAMRRAGILDPGFEEPVGGKVVRDAAGHPTGLIEETAQTLVQDLIRPYSLDTVVDALDLATAYYAKEGITSFGECGIAYGWIGHSPIEISGYLRAREEGKLRARAQLMPQADGLHPIAANSADGFGIGLDAGLRTGLGDDLISIGPVKFFMDGALSGETAALRENYAGKDHPGYLQDDAEVLRQQILDTYASGWSLAVHAIGDAAVDAAIANIVEAQKRYGRRAVPNRIEHAALVHDEHLATLAEHGIVVTPQAAFADGIGDGMNASLGPDRRHLIYRAKSFVDAGVPMAGSSDRPCADGNVLRGIEAYVTRMTRDGDVMGSASECLSVDEAIAAYTVEAAKASGQGADKGTLTRGKLADFVALETHPGNVEPDEIAKIPVRATILGGEYTHQTP</sequence>
<dbReference type="PANTHER" id="PTHR22642:SF2">
    <property type="entry name" value="PROTEIN LONG AFTER FAR-RED 3"/>
    <property type="match status" value="1"/>
</dbReference>
<dbReference type="InterPro" id="IPR033932">
    <property type="entry name" value="YtcJ-like"/>
</dbReference>
<dbReference type="AlphaFoldDB" id="A0A0B9A3N6"/>
<evidence type="ECO:0000313" key="2">
    <source>
        <dbReference type="EMBL" id="KHS53271.1"/>
    </source>
</evidence>
<dbReference type="OrthoDB" id="3173428at2"/>
<dbReference type="PANTHER" id="PTHR22642">
    <property type="entry name" value="IMIDAZOLONEPROPIONASE"/>
    <property type="match status" value="1"/>
</dbReference>
<dbReference type="EMBL" id="JTJZ01000016">
    <property type="protein sequence ID" value="KHS53271.1"/>
    <property type="molecule type" value="Genomic_DNA"/>
</dbReference>
<dbReference type="Gene3D" id="2.30.40.10">
    <property type="entry name" value="Urease, subunit C, domain 1"/>
    <property type="match status" value="1"/>
</dbReference>
<accession>A0A0B9A3N6</accession>
<protein>
    <submittedName>
        <fullName evidence="2">Amidohydrolase 3</fullName>
    </submittedName>
</protein>
<organism evidence="2 3">
    <name type="scientific">Brevibacterium linens</name>
    <dbReference type="NCBI Taxonomy" id="1703"/>
    <lineage>
        <taxon>Bacteria</taxon>
        <taxon>Bacillati</taxon>
        <taxon>Actinomycetota</taxon>
        <taxon>Actinomycetes</taxon>
        <taxon>Micrococcales</taxon>
        <taxon>Brevibacteriaceae</taxon>
        <taxon>Brevibacterium</taxon>
    </lineage>
</organism>
<keyword evidence="3" id="KW-1185">Reference proteome</keyword>